<accession>A0AAV9ISA6</accession>
<feature type="compositionally biased region" description="Low complexity" evidence="1">
    <location>
        <begin position="393"/>
        <end position="419"/>
    </location>
</feature>
<organism evidence="2 3">
    <name type="scientific">Cyanidium caldarium</name>
    <name type="common">Red alga</name>
    <dbReference type="NCBI Taxonomy" id="2771"/>
    <lineage>
        <taxon>Eukaryota</taxon>
        <taxon>Rhodophyta</taxon>
        <taxon>Bangiophyceae</taxon>
        <taxon>Cyanidiales</taxon>
        <taxon>Cyanidiaceae</taxon>
        <taxon>Cyanidium</taxon>
    </lineage>
</organism>
<evidence type="ECO:0008006" key="4">
    <source>
        <dbReference type="Google" id="ProtNLM"/>
    </source>
</evidence>
<proteinExistence type="predicted"/>
<feature type="region of interest" description="Disordered" evidence="1">
    <location>
        <begin position="266"/>
        <end position="349"/>
    </location>
</feature>
<feature type="region of interest" description="Disordered" evidence="1">
    <location>
        <begin position="540"/>
        <end position="563"/>
    </location>
</feature>
<name>A0AAV9ISA6_CYACA</name>
<gene>
    <name evidence="2" type="ORF">CDCA_CDCA04G1209</name>
</gene>
<feature type="region of interest" description="Disordered" evidence="1">
    <location>
        <begin position="366"/>
        <end position="419"/>
    </location>
</feature>
<dbReference type="Gene3D" id="3.40.50.10190">
    <property type="entry name" value="BRCT domain"/>
    <property type="match status" value="1"/>
</dbReference>
<dbReference type="Proteomes" id="UP001301350">
    <property type="component" value="Unassembled WGS sequence"/>
</dbReference>
<reference evidence="2 3" key="1">
    <citation type="submission" date="2022-07" db="EMBL/GenBank/DDBJ databases">
        <title>Genome-wide signatures of adaptation to extreme environments.</title>
        <authorList>
            <person name="Cho C.H."/>
            <person name="Yoon H.S."/>
        </authorList>
    </citation>
    <scope>NUCLEOTIDE SEQUENCE [LARGE SCALE GENOMIC DNA]</scope>
    <source>
        <strain evidence="2 3">DBV 063 E5</strain>
    </source>
</reference>
<keyword evidence="3" id="KW-1185">Reference proteome</keyword>
<sequence>MRYGGTDSEVPIASDRQRRLGFVVARRRNVRPAELLAAWVQVAAAIPGTVIGRPWASDQAATEVCEEEQITHWIVAELEPVRPHDKWQECRLLGAMLRGGWLLRASYLRNSAAAGRWLDDEQEQHEWGANEGDGLAAAAARRWRQRGPLGWDGHAWIACGCSDTQDAGEWRECPTRNVAGISEDALCVRSLVAALGMRTDSPHERSGDVRPKVGLVVVMVEGVSGSSVTKSMALGRDVPVLRAGALVAAIRRGPDATQSLLSSLRQDGEPLQMDDEVPVASSIPARKRVRASPTSPPAAEDNLETALASPPQPSFPSVVEVDQSPRVTESEDAEGRLADSASSLSASSTSESAVSFDEFRLRSLERRRRPVQVTPDSPASSATSTGHSERRASPSPNAVSSSSSPPRSISSSDASAAAPADAPFEPLTVQLVAYLTHLEATVRHELQQQAATWRRRQPLPLFLRVGWRSLRRTLEAAQRGRWAPRPGSALLTRAHDGPLCTDRYRFDDRRRPPAARLSAEAADVSRQWQKRDRVRRRAHRLATGCPSAPSWPPSVAARSTDRQRRRAVHRAAAWQWTRRAVASWSEAALKAWRDRHVNANAYYYRHTDPGQVAGQETQSLHAWTDAERRQFFAELTRWQRHRWRLGSCWGIFSKAVPTRCGYQCSNFYRACIRNGEVHDPTYDFNAQGELKRLHPEREDTHTVSVPESMNCLSECWQWEEVRQMEQQVDEWIRQLHPSFAAGLTVPAVRRVGPSMHAAGRRGARHGAVTAGRMRHKRPLAMNEWDERDSGIVGETRRRPPRRIITDSDDEKVELEDDMLPQRYERCGRRVARLSETTEVSRERRRGMAVSGVSASPTGTTMPRAGMPSARIPRDRCTPTSRLDRIVARLVRRRQQLTTHHRDSSPPPISAWRLEVHHARDKQRWHARARRVVFPSQEEDGRAEESARGTLRGARARKTARPQRLQPSVEVSLADISASTSAGVATDENVLRSASPERTCASSGVVSATPRRAPGTESLRHASLFRIHSMRELLATVARELHRSLSADIERGADAADTAASDGGAPRVPMVTWTVSRRCQATCYALCTAAHCLEAVRARGADGRATLSPPAVLELLEPQRLAAKFAATDDAVAEVEDTTQKDALADVRGEARALVQRMAETPLLRDADEDERAPGREVPEDGSGCAVHLRLLALARYGILMLPEWEGDIQTSHVADSADAAPPTTDGYLTAVVDGCVRELLHQWSERRALVLELAASGVAARKSTAARRFRRLAQTLMAAATAGGSDRVARTWQLIEGACRRIRSQLSPRTAHNTGSVHSDPAECSALTLTVLSVWARMLLPQQHRGLDAWFWDGWLRHATVVAPVAPSTDARLLGQVLRLAWAVDDACVQAADVASVPDGLVRLSLQAGIQAAQLTAGPDASAAALPFSQSRTAERLAAALDAWARQHLPRLLTVASVGEAVRAARDDSITTSVAAVPEWEWMTRALCLLCRHVQLGWQPCRHLVDDPWRVWRQQGKRWLALLRAASDTHRWVAHSPEPDSTPLRVLQLHGIVLLSVCLNAAEQRALYRQLSHAAGVSGMRYLMGARLGWCRAAAYRLGAEEATTGASPLVAAASVVGAEHNALSAALVATPLLRDNAASWVEMLRQLVRALADTDEPTAATAASGMPVVLAHHLVARRGRRERLVDAVVAALDDATRWLQAAAPENVSAGDWSAVQCLVPAVSVLLTECHAEGVAATTGTSAMGMVPGIPATLTQALLSFLAALTGRALQTSMPGRDSTGVGPTEDVVPGDDIALSLLSMDVEAQVARACVLRVLRPGTPAWRHLHRAWEVAAAAMAQAVNAPAAAPYAARHSGAVHPLLSVVLGRSVALATLVEGVRGGEAAWQALFTVAASSPLLVELLVHIVEADAAFAVVIPRFTIVDAFDEESTSEVLGMHVCDAAMRALAGAWATAPTLLSSGTHQDAAFSVPPWRSRLATEWLSQARALVRALTRHPRRHDAAAAVGTARHTLAVWLERLESSSALTDTLTMPTAKTALLQLCVQLRQATAQQSAVAMPPTMQWPRVRQRFAQLLYDICEALGQVVTLWSRAPTSREHHGVRDVRAFVVDVAGALLTVCPNLLRIPGRPPFWTELIKVGRRALELGTASTSNATRTESEQVDTVASHRWIALVLRGMSQMEFAPHDAYYVSFMRNVVAASVARHAVVAVARGLIPGLPDVSVERGMRHNAEGCGDNDHQGDWLACIDAVLLEGAVAGRAALGPLAVAGRMDRQRLETFQRHWIREVAALCMPASTAVDAASWADAELFVRTCCAAGRGQRRCGPAVLWAGDALGMMAAAVAKALTRNVSDRSIPQRWNAVYRLAHAVVGVRAMPSEEEEQVSQWSFTAHTLLRWLYAAADRLSRISYDDPTDASASVDARAAVDRLVQRWRQCGDADAAAAWIDTTLRSRLHSLTRHATSDPDGHAIRFRAHWFDRVALTAALGYPSMHPHLPAWLRHLQGYTLSGRPR</sequence>
<evidence type="ECO:0000313" key="2">
    <source>
        <dbReference type="EMBL" id="KAK4535184.1"/>
    </source>
</evidence>
<feature type="compositionally biased region" description="Low complexity" evidence="1">
    <location>
        <begin position="374"/>
        <end position="385"/>
    </location>
</feature>
<protein>
    <recommendedName>
        <fullName evidence="4">Myb-like domain-containing protein</fullName>
    </recommendedName>
</protein>
<dbReference type="EMBL" id="JANCYW010000004">
    <property type="protein sequence ID" value="KAK4535184.1"/>
    <property type="molecule type" value="Genomic_DNA"/>
</dbReference>
<evidence type="ECO:0000256" key="1">
    <source>
        <dbReference type="SAM" id="MobiDB-lite"/>
    </source>
</evidence>
<dbReference type="InterPro" id="IPR036420">
    <property type="entry name" value="BRCT_dom_sf"/>
</dbReference>
<feature type="region of interest" description="Disordered" evidence="1">
    <location>
        <begin position="834"/>
        <end position="876"/>
    </location>
</feature>
<feature type="compositionally biased region" description="Low complexity" evidence="1">
    <location>
        <begin position="338"/>
        <end position="349"/>
    </location>
</feature>
<feature type="region of interest" description="Disordered" evidence="1">
    <location>
        <begin position="935"/>
        <end position="966"/>
    </location>
</feature>
<comment type="caution">
    <text evidence="2">The sequence shown here is derived from an EMBL/GenBank/DDBJ whole genome shotgun (WGS) entry which is preliminary data.</text>
</comment>
<evidence type="ECO:0000313" key="3">
    <source>
        <dbReference type="Proteomes" id="UP001301350"/>
    </source>
</evidence>